<gene>
    <name evidence="2" type="ORF">CLOSYM_02736</name>
</gene>
<evidence type="ECO:0000313" key="2">
    <source>
        <dbReference type="EMBL" id="ERI76250.1"/>
    </source>
</evidence>
<sequence length="39" mass="4767">MLYLLYFENVIFCRRFFCISVVLLWMPSFVLLCTFFCTS</sequence>
<dbReference type="EMBL" id="AWSU01000211">
    <property type="protein sequence ID" value="ERI76250.1"/>
    <property type="molecule type" value="Genomic_DNA"/>
</dbReference>
<accession>A0ABC9TWN6</accession>
<dbReference type="AlphaFoldDB" id="A0ABC9TWN6"/>
<protein>
    <submittedName>
        <fullName evidence="2">Uncharacterized protein</fullName>
    </submittedName>
</protein>
<keyword evidence="1" id="KW-0812">Transmembrane</keyword>
<evidence type="ECO:0000256" key="1">
    <source>
        <dbReference type="SAM" id="Phobius"/>
    </source>
</evidence>
<evidence type="ECO:0000313" key="3">
    <source>
        <dbReference type="Proteomes" id="UP000016491"/>
    </source>
</evidence>
<proteinExistence type="predicted"/>
<feature type="transmembrane region" description="Helical" evidence="1">
    <location>
        <begin position="12"/>
        <end position="37"/>
    </location>
</feature>
<dbReference type="Proteomes" id="UP000016491">
    <property type="component" value="Unassembled WGS sequence"/>
</dbReference>
<keyword evidence="1" id="KW-0472">Membrane</keyword>
<comment type="caution">
    <text evidence="2">The sequence shown here is derived from an EMBL/GenBank/DDBJ whole genome shotgun (WGS) entry which is preliminary data.</text>
</comment>
<name>A0ABC9TWN6_CLOSY</name>
<organism evidence="2 3">
    <name type="scientific">[Clostridium] symbiosum ATCC 14940</name>
    <dbReference type="NCBI Taxonomy" id="411472"/>
    <lineage>
        <taxon>Bacteria</taxon>
        <taxon>Bacillati</taxon>
        <taxon>Bacillota</taxon>
        <taxon>Clostridia</taxon>
        <taxon>Lachnospirales</taxon>
        <taxon>Lachnospiraceae</taxon>
        <taxon>Otoolea</taxon>
    </lineage>
</organism>
<keyword evidence="1" id="KW-1133">Transmembrane helix</keyword>
<reference evidence="2 3" key="1">
    <citation type="submission" date="2013-07" db="EMBL/GenBank/DDBJ databases">
        <authorList>
            <person name="Weinstock G."/>
            <person name="Sodergren E."/>
            <person name="Wylie T."/>
            <person name="Fulton L."/>
            <person name="Fulton R."/>
            <person name="Fronick C."/>
            <person name="O'Laughlin M."/>
            <person name="Godfrey J."/>
            <person name="Miner T."/>
            <person name="Herter B."/>
            <person name="Appelbaum E."/>
            <person name="Cordes M."/>
            <person name="Lek S."/>
            <person name="Wollam A."/>
            <person name="Pepin K.H."/>
            <person name="Palsikar V.B."/>
            <person name="Mitreva M."/>
            <person name="Wilson R.K."/>
        </authorList>
    </citation>
    <scope>NUCLEOTIDE SEQUENCE [LARGE SCALE GENOMIC DNA]</scope>
    <source>
        <strain evidence="2 3">ATCC 14940</strain>
    </source>
</reference>